<dbReference type="Pfam" id="PF02575">
    <property type="entry name" value="YbaB_DNA_bd"/>
    <property type="match status" value="1"/>
</dbReference>
<sequence>MFEKFKELAKLREMQKTIQSQKVEVEREGIKIVLNGNMKVEQLQLNPSLNHATTARVLKDLVNEAVDKLQKTLAGLMSGQM</sequence>
<organism evidence="1 2">
    <name type="scientific">Candidatus Doudnabacteria bacterium RIFCSPLOWO2_02_FULL_48_13</name>
    <dbReference type="NCBI Taxonomy" id="1817845"/>
    <lineage>
        <taxon>Bacteria</taxon>
        <taxon>Candidatus Doudnaibacteriota</taxon>
    </lineage>
</organism>
<dbReference type="GO" id="GO:0003677">
    <property type="term" value="F:DNA binding"/>
    <property type="evidence" value="ECO:0007669"/>
    <property type="project" value="InterPro"/>
</dbReference>
<dbReference type="InterPro" id="IPR004401">
    <property type="entry name" value="YbaB/EbfC"/>
</dbReference>
<proteinExistence type="predicted"/>
<accession>A0A1F5QCX1</accession>
<gene>
    <name evidence="1" type="ORF">A3J05_02105</name>
</gene>
<reference evidence="1 2" key="1">
    <citation type="journal article" date="2016" name="Nat. Commun.">
        <title>Thousands of microbial genomes shed light on interconnected biogeochemical processes in an aquifer system.</title>
        <authorList>
            <person name="Anantharaman K."/>
            <person name="Brown C.T."/>
            <person name="Hug L.A."/>
            <person name="Sharon I."/>
            <person name="Castelle C.J."/>
            <person name="Probst A.J."/>
            <person name="Thomas B.C."/>
            <person name="Singh A."/>
            <person name="Wilkins M.J."/>
            <person name="Karaoz U."/>
            <person name="Brodie E.L."/>
            <person name="Williams K.H."/>
            <person name="Hubbard S.S."/>
            <person name="Banfield J.F."/>
        </authorList>
    </citation>
    <scope>NUCLEOTIDE SEQUENCE [LARGE SCALE GENOMIC DNA]</scope>
</reference>
<evidence type="ECO:0000313" key="1">
    <source>
        <dbReference type="EMBL" id="OGE99977.1"/>
    </source>
</evidence>
<evidence type="ECO:0008006" key="3">
    <source>
        <dbReference type="Google" id="ProtNLM"/>
    </source>
</evidence>
<dbReference type="EMBL" id="MFFF01000005">
    <property type="protein sequence ID" value="OGE99977.1"/>
    <property type="molecule type" value="Genomic_DNA"/>
</dbReference>
<dbReference type="InterPro" id="IPR036894">
    <property type="entry name" value="YbaB-like_sf"/>
</dbReference>
<dbReference type="Gene3D" id="3.30.1310.10">
    <property type="entry name" value="Nucleoid-associated protein YbaB-like domain"/>
    <property type="match status" value="1"/>
</dbReference>
<comment type="caution">
    <text evidence="1">The sequence shown here is derived from an EMBL/GenBank/DDBJ whole genome shotgun (WGS) entry which is preliminary data.</text>
</comment>
<dbReference type="SUPFAM" id="SSF82607">
    <property type="entry name" value="YbaB-like"/>
    <property type="match status" value="1"/>
</dbReference>
<evidence type="ECO:0000313" key="2">
    <source>
        <dbReference type="Proteomes" id="UP000177235"/>
    </source>
</evidence>
<dbReference type="AlphaFoldDB" id="A0A1F5QCX1"/>
<dbReference type="Proteomes" id="UP000177235">
    <property type="component" value="Unassembled WGS sequence"/>
</dbReference>
<name>A0A1F5QCX1_9BACT</name>
<protein>
    <recommendedName>
        <fullName evidence="3">Nucleoid-associated protein, YbaB/EbfC family</fullName>
    </recommendedName>
</protein>